<accession>A0AAU3HQJ8</accession>
<feature type="compositionally biased region" description="Basic and acidic residues" evidence="1">
    <location>
        <begin position="101"/>
        <end position="114"/>
    </location>
</feature>
<dbReference type="EMBL" id="CP109546">
    <property type="protein sequence ID" value="WTZ07694.1"/>
    <property type="molecule type" value="Genomic_DNA"/>
</dbReference>
<organism evidence="2">
    <name type="scientific">Streptomyces sp. NBC_01393</name>
    <dbReference type="NCBI Taxonomy" id="2903851"/>
    <lineage>
        <taxon>Bacteria</taxon>
        <taxon>Bacillati</taxon>
        <taxon>Actinomycetota</taxon>
        <taxon>Actinomycetes</taxon>
        <taxon>Kitasatosporales</taxon>
        <taxon>Streptomycetaceae</taxon>
        <taxon>Streptomyces</taxon>
    </lineage>
</organism>
<feature type="region of interest" description="Disordered" evidence="1">
    <location>
        <begin position="90"/>
        <end position="114"/>
    </location>
</feature>
<dbReference type="AlphaFoldDB" id="A0AAU3HQJ8"/>
<evidence type="ECO:0000313" key="2">
    <source>
        <dbReference type="EMBL" id="WTZ07694.1"/>
    </source>
</evidence>
<proteinExistence type="predicted"/>
<gene>
    <name evidence="2" type="ORF">OG699_06570</name>
</gene>
<feature type="region of interest" description="Disordered" evidence="1">
    <location>
        <begin position="28"/>
        <end position="68"/>
    </location>
</feature>
<name>A0AAU3HQJ8_9ACTN</name>
<reference evidence="2" key="1">
    <citation type="submission" date="2022-10" db="EMBL/GenBank/DDBJ databases">
        <title>The complete genomes of actinobacterial strains from the NBC collection.</title>
        <authorList>
            <person name="Joergensen T.S."/>
            <person name="Alvarez Arevalo M."/>
            <person name="Sterndorff E.B."/>
            <person name="Faurdal D."/>
            <person name="Vuksanovic O."/>
            <person name="Mourched A.-S."/>
            <person name="Charusanti P."/>
            <person name="Shaw S."/>
            <person name="Blin K."/>
            <person name="Weber T."/>
        </authorList>
    </citation>
    <scope>NUCLEOTIDE SEQUENCE</scope>
    <source>
        <strain evidence="2">NBC_01393</strain>
    </source>
</reference>
<feature type="compositionally biased region" description="Basic and acidic residues" evidence="1">
    <location>
        <begin position="30"/>
        <end position="40"/>
    </location>
</feature>
<evidence type="ECO:0000256" key="1">
    <source>
        <dbReference type="SAM" id="MobiDB-lite"/>
    </source>
</evidence>
<protein>
    <submittedName>
        <fullName evidence="2">Uncharacterized protein</fullName>
    </submittedName>
</protein>
<sequence>MVTVSLTGVSKEDVATVFGVLRTAFPTDRPAADVPHEQPGDRPPVWSADFDPTEERIPTGPTPLEGSVSATLQGGYVAVDRLREALSGSFAVEEQGTAPGDQEKEVDLRLRTKR</sequence>